<evidence type="ECO:0000256" key="1">
    <source>
        <dbReference type="SAM" id="Phobius"/>
    </source>
</evidence>
<feature type="transmembrane region" description="Helical" evidence="1">
    <location>
        <begin position="194"/>
        <end position="212"/>
    </location>
</feature>
<keyword evidence="1" id="KW-0472">Membrane</keyword>
<evidence type="ECO:0000313" key="3">
    <source>
        <dbReference type="Proteomes" id="UP000233417"/>
    </source>
</evidence>
<comment type="caution">
    <text evidence="2">The sequence shown here is derived from an EMBL/GenBank/DDBJ whole genome shotgun (WGS) entry which is preliminary data.</text>
</comment>
<proteinExistence type="predicted"/>
<organism evidence="2 3">
    <name type="scientific">Candidatus Dojkabacteria bacterium HGW-Dojkabacteria-1</name>
    <dbReference type="NCBI Taxonomy" id="2013761"/>
    <lineage>
        <taxon>Bacteria</taxon>
        <taxon>Candidatus Dojkabacteria</taxon>
    </lineage>
</organism>
<evidence type="ECO:0008006" key="4">
    <source>
        <dbReference type="Google" id="ProtNLM"/>
    </source>
</evidence>
<dbReference type="EMBL" id="PHAO01000001">
    <property type="protein sequence ID" value="PKN02754.1"/>
    <property type="molecule type" value="Genomic_DNA"/>
</dbReference>
<dbReference type="AlphaFoldDB" id="A0A2N2F3G6"/>
<gene>
    <name evidence="2" type="ORF">CVU76_01825</name>
</gene>
<dbReference type="GO" id="GO:0030246">
    <property type="term" value="F:carbohydrate binding"/>
    <property type="evidence" value="ECO:0007669"/>
    <property type="project" value="InterPro"/>
</dbReference>
<dbReference type="Proteomes" id="UP000233417">
    <property type="component" value="Unassembled WGS sequence"/>
</dbReference>
<dbReference type="InterPro" id="IPR008965">
    <property type="entry name" value="CBM2/CBM3_carb-bd_dom_sf"/>
</dbReference>
<accession>A0A2N2F3G6</accession>
<keyword evidence="1" id="KW-0812">Transmembrane</keyword>
<sequence>MILKNLVVYVLTLIILGVSPILSHAASPSFSFYPQNGSVRDASKGFTVDILIDSAGERITKARFAVTFDPTKIQIVKANRNNTLFDQWPEDESTIDNQRGMVMLTGFTQSGGTKSLYLTEGEPDVMARLEFEVITEEKGEIVLNFEYSGGDDLFKSVIMKEGSPPQNVLASQPESANFALRGFVSPSTAIEPSHLGIVAGLVLIAVGIFISNSKVSSFRKRKGTVVLYE</sequence>
<keyword evidence="1" id="KW-1133">Transmembrane helix</keyword>
<reference evidence="2 3" key="1">
    <citation type="journal article" date="2017" name="ISME J.">
        <title>Potential for microbial H2 and metal transformations associated with novel bacteria and archaea in deep terrestrial subsurface sediments.</title>
        <authorList>
            <person name="Hernsdorf A.W."/>
            <person name="Amano Y."/>
            <person name="Miyakawa K."/>
            <person name="Ise K."/>
            <person name="Suzuki Y."/>
            <person name="Anantharaman K."/>
            <person name="Probst A."/>
            <person name="Burstein D."/>
            <person name="Thomas B.C."/>
            <person name="Banfield J.F."/>
        </authorList>
    </citation>
    <scope>NUCLEOTIDE SEQUENCE [LARGE SCALE GENOMIC DNA]</scope>
    <source>
        <strain evidence="2">HGW-Dojkabacteria-1</strain>
    </source>
</reference>
<protein>
    <recommendedName>
        <fullName evidence="4">Cohesin domain-containing protein</fullName>
    </recommendedName>
</protein>
<evidence type="ECO:0000313" key="2">
    <source>
        <dbReference type="EMBL" id="PKN02754.1"/>
    </source>
</evidence>
<dbReference type="Gene3D" id="2.60.40.680">
    <property type="match status" value="1"/>
</dbReference>
<dbReference type="SUPFAM" id="SSF49384">
    <property type="entry name" value="Carbohydrate-binding domain"/>
    <property type="match status" value="1"/>
</dbReference>
<name>A0A2N2F3G6_9BACT</name>